<keyword evidence="1" id="KW-0812">Transmembrane</keyword>
<evidence type="ECO:0000313" key="2">
    <source>
        <dbReference type="EMBL" id="JAH85493.1"/>
    </source>
</evidence>
<reference evidence="2" key="2">
    <citation type="journal article" date="2015" name="Fish Shellfish Immunol.">
        <title>Early steps in the European eel (Anguilla anguilla)-Vibrio vulnificus interaction in the gills: Role of the RtxA13 toxin.</title>
        <authorList>
            <person name="Callol A."/>
            <person name="Pajuelo D."/>
            <person name="Ebbesson L."/>
            <person name="Teles M."/>
            <person name="MacKenzie S."/>
            <person name="Amaro C."/>
        </authorList>
    </citation>
    <scope>NUCLEOTIDE SEQUENCE</scope>
</reference>
<reference evidence="2" key="1">
    <citation type="submission" date="2014-11" db="EMBL/GenBank/DDBJ databases">
        <authorList>
            <person name="Amaro Gonzalez C."/>
        </authorList>
    </citation>
    <scope>NUCLEOTIDE SEQUENCE</scope>
</reference>
<feature type="transmembrane region" description="Helical" evidence="1">
    <location>
        <begin position="33"/>
        <end position="53"/>
    </location>
</feature>
<keyword evidence="1" id="KW-0472">Membrane</keyword>
<accession>A0A0E9W7N6</accession>
<protein>
    <submittedName>
        <fullName evidence="2">Uncharacterized protein</fullName>
    </submittedName>
</protein>
<sequence length="55" mass="6865">MKDEHVHKVSEYLLRKPVHLTSRRFKKTYKTCLRYHATHWSINMLDFLLFFFFGF</sequence>
<evidence type="ECO:0000256" key="1">
    <source>
        <dbReference type="SAM" id="Phobius"/>
    </source>
</evidence>
<keyword evidence="1" id="KW-1133">Transmembrane helix</keyword>
<dbReference type="EMBL" id="GBXM01023084">
    <property type="protein sequence ID" value="JAH85493.1"/>
    <property type="molecule type" value="Transcribed_RNA"/>
</dbReference>
<name>A0A0E9W7N6_ANGAN</name>
<dbReference type="AlphaFoldDB" id="A0A0E9W7N6"/>
<proteinExistence type="predicted"/>
<organism evidence="2">
    <name type="scientific">Anguilla anguilla</name>
    <name type="common">European freshwater eel</name>
    <name type="synonym">Muraena anguilla</name>
    <dbReference type="NCBI Taxonomy" id="7936"/>
    <lineage>
        <taxon>Eukaryota</taxon>
        <taxon>Metazoa</taxon>
        <taxon>Chordata</taxon>
        <taxon>Craniata</taxon>
        <taxon>Vertebrata</taxon>
        <taxon>Euteleostomi</taxon>
        <taxon>Actinopterygii</taxon>
        <taxon>Neopterygii</taxon>
        <taxon>Teleostei</taxon>
        <taxon>Anguilliformes</taxon>
        <taxon>Anguillidae</taxon>
        <taxon>Anguilla</taxon>
    </lineage>
</organism>